<organism evidence="1">
    <name type="scientific">marine sediment metagenome</name>
    <dbReference type="NCBI Taxonomy" id="412755"/>
    <lineage>
        <taxon>unclassified sequences</taxon>
        <taxon>metagenomes</taxon>
        <taxon>ecological metagenomes</taxon>
    </lineage>
</organism>
<evidence type="ECO:0000313" key="1">
    <source>
        <dbReference type="EMBL" id="KKN74994.1"/>
    </source>
</evidence>
<protein>
    <submittedName>
        <fullName evidence="1">Uncharacterized protein</fullName>
    </submittedName>
</protein>
<accession>A0A0F9T714</accession>
<dbReference type="AlphaFoldDB" id="A0A0F9T714"/>
<dbReference type="EMBL" id="LAZR01000317">
    <property type="protein sequence ID" value="KKN74994.1"/>
    <property type="molecule type" value="Genomic_DNA"/>
</dbReference>
<reference evidence="1" key="1">
    <citation type="journal article" date="2015" name="Nature">
        <title>Complex archaea that bridge the gap between prokaryotes and eukaryotes.</title>
        <authorList>
            <person name="Spang A."/>
            <person name="Saw J.H."/>
            <person name="Jorgensen S.L."/>
            <person name="Zaremba-Niedzwiedzka K."/>
            <person name="Martijn J."/>
            <person name="Lind A.E."/>
            <person name="van Eijk R."/>
            <person name="Schleper C."/>
            <person name="Guy L."/>
            <person name="Ettema T.J."/>
        </authorList>
    </citation>
    <scope>NUCLEOTIDE SEQUENCE</scope>
</reference>
<proteinExistence type="predicted"/>
<comment type="caution">
    <text evidence="1">The sequence shown here is derived from an EMBL/GenBank/DDBJ whole genome shotgun (WGS) entry which is preliminary data.</text>
</comment>
<name>A0A0F9T714_9ZZZZ</name>
<gene>
    <name evidence="1" type="ORF">LCGC14_0384960</name>
</gene>
<sequence>MNKNLAEHFLVEQLKTSRNLIDISILLIETENRHLLATALELLYEQTQIITLENCVEEAP</sequence>